<sequence length="212" mass="24122">MDHESSKTTHECETPVVQEGPVETQDRGLFDFLGKKKEGEETKQEGVMAAEFEEKVKVEEPKEEEEKEKEKKHGLLEKLHRSGSSSSSSSDEEEGKDEEKKDKRKEKKDKKKEKEEEKRHEEDTTVPVEKWEEPGAPADEKKGFIDKIKDRLPGGQKKADEVPSPPPAECPAAEPPCHEGSPKEKKGLLEKIKEKLPGYHPKSDEEKEKDCH</sequence>
<dbReference type="PROSITE" id="PS00823">
    <property type="entry name" value="DEHYDRIN_2"/>
    <property type="match status" value="1"/>
</dbReference>
<gene>
    <name evidence="5" type="primary">LOC115738710</name>
</gene>
<dbReference type="Pfam" id="PF00257">
    <property type="entry name" value="Dehydrin"/>
    <property type="match status" value="1"/>
</dbReference>
<dbReference type="RefSeq" id="XP_030527280.2">
    <property type="nucleotide sequence ID" value="XM_030671420.2"/>
</dbReference>
<name>A0A8B8NXK6_9MYRT</name>
<evidence type="ECO:0000256" key="2">
    <source>
        <dbReference type="RuleBase" id="RU003995"/>
    </source>
</evidence>
<feature type="compositionally biased region" description="Basic and acidic residues" evidence="3">
    <location>
        <begin position="24"/>
        <end position="44"/>
    </location>
</feature>
<evidence type="ECO:0000256" key="3">
    <source>
        <dbReference type="SAM" id="MobiDB-lite"/>
    </source>
</evidence>
<feature type="compositionally biased region" description="Basic and acidic residues" evidence="3">
    <location>
        <begin position="68"/>
        <end position="80"/>
    </location>
</feature>
<dbReference type="KEGG" id="rarg:115738710"/>
<evidence type="ECO:0000313" key="5">
    <source>
        <dbReference type="RefSeq" id="XP_030527280.2"/>
    </source>
</evidence>
<dbReference type="AlphaFoldDB" id="A0A8B8NXK6"/>
<dbReference type="GO" id="GO:0009414">
    <property type="term" value="P:response to water deprivation"/>
    <property type="evidence" value="ECO:0007669"/>
    <property type="project" value="UniProtKB-ARBA"/>
</dbReference>
<evidence type="ECO:0000256" key="1">
    <source>
        <dbReference type="ARBA" id="ARBA00008403"/>
    </source>
</evidence>
<organism evidence="4 5">
    <name type="scientific">Rhodamnia argentea</name>
    <dbReference type="NCBI Taxonomy" id="178133"/>
    <lineage>
        <taxon>Eukaryota</taxon>
        <taxon>Viridiplantae</taxon>
        <taxon>Streptophyta</taxon>
        <taxon>Embryophyta</taxon>
        <taxon>Tracheophyta</taxon>
        <taxon>Spermatophyta</taxon>
        <taxon>Magnoliopsida</taxon>
        <taxon>eudicotyledons</taxon>
        <taxon>Gunneridae</taxon>
        <taxon>Pentapetalae</taxon>
        <taxon>rosids</taxon>
        <taxon>malvids</taxon>
        <taxon>Myrtales</taxon>
        <taxon>Myrtaceae</taxon>
        <taxon>Myrtoideae</taxon>
        <taxon>Myrteae</taxon>
        <taxon>Australasian group</taxon>
        <taxon>Rhodamnia</taxon>
    </lineage>
</organism>
<reference evidence="4" key="1">
    <citation type="submission" date="2025-05" db="UniProtKB">
        <authorList>
            <consortium name="RefSeq"/>
        </authorList>
    </citation>
    <scope>NUCLEOTIDE SEQUENCE [LARGE SCALE GENOMIC DNA]</scope>
</reference>
<reference evidence="5" key="2">
    <citation type="submission" date="2025-08" db="UniProtKB">
        <authorList>
            <consortium name="RefSeq"/>
        </authorList>
    </citation>
    <scope>IDENTIFICATION</scope>
    <source>
        <tissue evidence="5">Leaf</tissue>
    </source>
</reference>
<protein>
    <submittedName>
        <fullName evidence="5">Dehydrin ERD14</fullName>
    </submittedName>
</protein>
<dbReference type="InterPro" id="IPR000167">
    <property type="entry name" value="Dehydrin"/>
</dbReference>
<feature type="compositionally biased region" description="Basic and acidic residues" evidence="3">
    <location>
        <begin position="1"/>
        <end position="13"/>
    </location>
</feature>
<feature type="compositionally biased region" description="Basic residues" evidence="3">
    <location>
        <begin position="102"/>
        <end position="111"/>
    </location>
</feature>
<dbReference type="GO" id="GO:0005829">
    <property type="term" value="C:cytosol"/>
    <property type="evidence" value="ECO:0007669"/>
    <property type="project" value="TreeGrafter"/>
</dbReference>
<evidence type="ECO:0000313" key="4">
    <source>
        <dbReference type="Proteomes" id="UP000827889"/>
    </source>
</evidence>
<dbReference type="GO" id="GO:0046872">
    <property type="term" value="F:metal ion binding"/>
    <property type="evidence" value="ECO:0007669"/>
    <property type="project" value="UniProtKB-ARBA"/>
</dbReference>
<feature type="region of interest" description="Disordered" evidence="3">
    <location>
        <begin position="1"/>
        <end position="212"/>
    </location>
</feature>
<dbReference type="GeneID" id="115738710"/>
<dbReference type="InterPro" id="IPR030513">
    <property type="entry name" value="Dehydrin_CS"/>
</dbReference>
<dbReference type="PANTHER" id="PTHR33346">
    <property type="entry name" value="DEHYDRIN XERO 2-RELATED"/>
    <property type="match status" value="1"/>
</dbReference>
<accession>A0A8B8NXK6</accession>
<dbReference type="GO" id="GO:0016020">
    <property type="term" value="C:membrane"/>
    <property type="evidence" value="ECO:0007669"/>
    <property type="project" value="TreeGrafter"/>
</dbReference>
<dbReference type="GO" id="GO:0009737">
    <property type="term" value="P:response to abscisic acid"/>
    <property type="evidence" value="ECO:0007669"/>
    <property type="project" value="TreeGrafter"/>
</dbReference>
<feature type="compositionally biased region" description="Basic and acidic residues" evidence="3">
    <location>
        <begin position="112"/>
        <end position="161"/>
    </location>
</feature>
<comment type="similarity">
    <text evidence="1 2">Belongs to the plant dehydrin family.</text>
</comment>
<proteinExistence type="inferred from homology"/>
<dbReference type="PANTHER" id="PTHR33346:SF2">
    <property type="entry name" value="DEHYDRIN ERD14"/>
    <property type="match status" value="1"/>
</dbReference>
<feature type="compositionally biased region" description="Basic and acidic residues" evidence="3">
    <location>
        <begin position="176"/>
        <end position="212"/>
    </location>
</feature>
<dbReference type="GO" id="GO:0009631">
    <property type="term" value="P:cold acclimation"/>
    <property type="evidence" value="ECO:0007669"/>
    <property type="project" value="TreeGrafter"/>
</dbReference>
<dbReference type="Proteomes" id="UP000827889">
    <property type="component" value="Chromosome 2"/>
</dbReference>
<keyword evidence="4" id="KW-1185">Reference proteome</keyword>